<dbReference type="AlphaFoldDB" id="A0A8T1XSN9"/>
<comment type="caution">
    <text evidence="1">The sequence shown here is derived from an EMBL/GenBank/DDBJ whole genome shotgun (WGS) entry which is preliminary data.</text>
</comment>
<reference evidence="1 2" key="1">
    <citation type="submission" date="2020-12" db="EMBL/GenBank/DDBJ databases">
        <title>Concerted genomic and epigenomic changes stabilize Arabidopsis allopolyploids.</title>
        <authorList>
            <person name="Chen Z."/>
        </authorList>
    </citation>
    <scope>NUCLEOTIDE SEQUENCE [LARGE SCALE GENOMIC DNA]</scope>
    <source>
        <strain evidence="1">As9502</strain>
        <tissue evidence="1">Leaf</tissue>
    </source>
</reference>
<dbReference type="OrthoDB" id="1029898at2759"/>
<evidence type="ECO:0000313" key="2">
    <source>
        <dbReference type="Proteomes" id="UP000694251"/>
    </source>
</evidence>
<dbReference type="Proteomes" id="UP000694251">
    <property type="component" value="Chromosome 13"/>
</dbReference>
<protein>
    <submittedName>
        <fullName evidence="1">FBD domain</fullName>
    </submittedName>
</protein>
<name>A0A8T1XSN9_ARASU</name>
<evidence type="ECO:0000313" key="1">
    <source>
        <dbReference type="EMBL" id="KAG7537118.1"/>
    </source>
</evidence>
<accession>A0A8T1XSN9</accession>
<keyword evidence="2" id="KW-1185">Reference proteome</keyword>
<gene>
    <name evidence="1" type="ORF">ISN44_As13g010410</name>
</gene>
<dbReference type="EMBL" id="JAEFBJ010000013">
    <property type="protein sequence ID" value="KAG7537118.1"/>
    <property type="molecule type" value="Genomic_DNA"/>
</dbReference>
<organism evidence="1 2">
    <name type="scientific">Arabidopsis suecica</name>
    <name type="common">Swedish thale-cress</name>
    <name type="synonym">Cardaminopsis suecica</name>
    <dbReference type="NCBI Taxonomy" id="45249"/>
    <lineage>
        <taxon>Eukaryota</taxon>
        <taxon>Viridiplantae</taxon>
        <taxon>Streptophyta</taxon>
        <taxon>Embryophyta</taxon>
        <taxon>Tracheophyta</taxon>
        <taxon>Spermatophyta</taxon>
        <taxon>Magnoliopsida</taxon>
        <taxon>eudicotyledons</taxon>
        <taxon>Gunneridae</taxon>
        <taxon>Pentapetalae</taxon>
        <taxon>rosids</taxon>
        <taxon>malvids</taxon>
        <taxon>Brassicales</taxon>
        <taxon>Brassicaceae</taxon>
        <taxon>Camelineae</taxon>
        <taxon>Arabidopsis</taxon>
    </lineage>
</organism>
<sequence length="107" mass="12467">MFALDELWILDSIDSSLILNFTFAPRLDYWESYHKEEIKNNSYLLKFLNEVKIFGYKGYWHELDVVEFFVKNAPSHVKLELAIPKKAKTKAHASLSSCCSQACQTIF</sequence>
<proteinExistence type="predicted"/>